<dbReference type="SUPFAM" id="SSF54292">
    <property type="entry name" value="2Fe-2S ferredoxin-like"/>
    <property type="match status" value="1"/>
</dbReference>
<keyword evidence="3" id="KW-0288">FMN</keyword>
<feature type="domain" description="2Fe-2S ferredoxin-type" evidence="9">
    <location>
        <begin position="477"/>
        <end position="557"/>
    </location>
</feature>
<dbReference type="InterPro" id="IPR005302">
    <property type="entry name" value="MoCF_Sase_C"/>
</dbReference>
<dbReference type="GO" id="GO:0051537">
    <property type="term" value="F:2 iron, 2 sulfur cluster binding"/>
    <property type="evidence" value="ECO:0007669"/>
    <property type="project" value="UniProtKB-KW"/>
</dbReference>
<reference evidence="12 13" key="1">
    <citation type="submission" date="2019-06" db="EMBL/GenBank/DDBJ databases">
        <title>Wine fermentation using esterase from Monascus purpureus.</title>
        <authorList>
            <person name="Geng C."/>
            <person name="Zhang Y."/>
        </authorList>
    </citation>
    <scope>NUCLEOTIDE SEQUENCE [LARGE SCALE GENOMIC DNA]</scope>
    <source>
        <strain evidence="12">HQ1</strain>
    </source>
</reference>
<proteinExistence type="predicted"/>
<evidence type="ECO:0008006" key="14">
    <source>
        <dbReference type="Google" id="ProtNLM"/>
    </source>
</evidence>
<keyword evidence="5" id="KW-0479">Metal-binding</keyword>
<evidence type="ECO:0000259" key="9">
    <source>
        <dbReference type="PROSITE" id="PS51085"/>
    </source>
</evidence>
<dbReference type="PRINTS" id="PR00409">
    <property type="entry name" value="PHDIOXRDTASE"/>
</dbReference>
<keyword evidence="13" id="KW-1185">Reference proteome</keyword>
<keyword evidence="6" id="KW-0560">Oxidoreductase</keyword>
<dbReference type="InterPro" id="IPR052353">
    <property type="entry name" value="Benzoxazolinone_Detox_Enz"/>
</dbReference>
<dbReference type="PROSITE" id="PS51384">
    <property type="entry name" value="FAD_FR"/>
    <property type="match status" value="1"/>
</dbReference>
<dbReference type="InterPro" id="IPR012675">
    <property type="entry name" value="Beta-grasp_dom_sf"/>
</dbReference>
<dbReference type="Gene3D" id="2.40.33.20">
    <property type="entry name" value="PK beta-barrel domain-like"/>
    <property type="match status" value="1"/>
</dbReference>
<dbReference type="GO" id="GO:0016491">
    <property type="term" value="F:oxidoreductase activity"/>
    <property type="evidence" value="ECO:0007669"/>
    <property type="project" value="UniProtKB-KW"/>
</dbReference>
<dbReference type="EMBL" id="VIFY01000120">
    <property type="protein sequence ID" value="TQB70149.1"/>
    <property type="molecule type" value="Genomic_DNA"/>
</dbReference>
<protein>
    <recommendedName>
        <fullName evidence="14">MOSC domain-containing protein</fullName>
    </recommendedName>
</protein>
<dbReference type="Pfam" id="PF03473">
    <property type="entry name" value="MOSC"/>
    <property type="match status" value="1"/>
</dbReference>
<evidence type="ECO:0000256" key="7">
    <source>
        <dbReference type="ARBA" id="ARBA00023004"/>
    </source>
</evidence>
<evidence type="ECO:0000259" key="11">
    <source>
        <dbReference type="PROSITE" id="PS51384"/>
    </source>
</evidence>
<dbReference type="SUPFAM" id="SSF50800">
    <property type="entry name" value="PK beta-barrel domain-like"/>
    <property type="match status" value="1"/>
</dbReference>
<dbReference type="Pfam" id="PF00111">
    <property type="entry name" value="Fer2"/>
    <property type="match status" value="1"/>
</dbReference>
<dbReference type="InterPro" id="IPR011037">
    <property type="entry name" value="Pyrv_Knase-like_insert_dom_sf"/>
</dbReference>
<dbReference type="Gene3D" id="2.40.30.10">
    <property type="entry name" value="Translation factors"/>
    <property type="match status" value="1"/>
</dbReference>
<dbReference type="InterPro" id="IPR054582">
    <property type="entry name" value="DmmA-like_N"/>
</dbReference>
<keyword evidence="2" id="KW-0285">Flavoprotein</keyword>
<evidence type="ECO:0000313" key="12">
    <source>
        <dbReference type="EMBL" id="TQB70149.1"/>
    </source>
</evidence>
<dbReference type="PROSITE" id="PS00197">
    <property type="entry name" value="2FE2S_FER_1"/>
    <property type="match status" value="1"/>
</dbReference>
<dbReference type="SUPFAM" id="SSF63380">
    <property type="entry name" value="Riboflavin synthase domain-like"/>
    <property type="match status" value="1"/>
</dbReference>
<dbReference type="Pfam" id="PF03475">
    <property type="entry name" value="YiiM_3-alpha"/>
    <property type="match status" value="1"/>
</dbReference>
<keyword evidence="4" id="KW-0001">2Fe-2S</keyword>
<keyword evidence="7" id="KW-0408">Iron</keyword>
<sequence length="557" mass="62052">MKPAGEDVEYIQRLSTPFEREPLLQLRTGKIKPLYSLPVTSAIYKTVQNHPVKITKRGCEGDEQAYEFHGGPDKALLQYCSQHYDRWKTECPGSASRFEIGGFGENLVATVANERNVCIGDIISIGNDVLVQVSLPRQPCFKLNHRFQVKDMALRSQTHSRTGWYYRVLKEGYIRAGDEMALVGRPNPKWSIYEVQKYLHRDMKNFPAMRELVKLPELGEEARTIFQNRLQRKFENPDDRLVGDESVSMSSDVWSNFRLVEKRAETPLITSLFFEALEPSNPEYAVAPGSHVRLQLGQLVRSYSIVSGTKSRFQLGVALQPNSRGGSRYLHETIQVGQVIPMSRIDNSFPLVPDADEHIMVAGGIGITAFLAAAEQLQQSDQKFELYIATSSRNNVPFKNILQRLSPNRVIIYDKSKGQRLDIKQIISKMNTGTHIYCCGPSRLMDAVSKTADECGVPKSQVHFKTFSATTGDPFTAELAVSKETLEVPSSKSLLEVLREAGIDVPSSCEVGNCGTCRVDVIEGKVDHKGSGLLDSDKDCAMLSCVSRGVGKIVLGL</sequence>
<organism evidence="12 13">
    <name type="scientific">Monascus purpureus</name>
    <name type="common">Red mold</name>
    <name type="synonym">Monascus anka</name>
    <dbReference type="NCBI Taxonomy" id="5098"/>
    <lineage>
        <taxon>Eukaryota</taxon>
        <taxon>Fungi</taxon>
        <taxon>Dikarya</taxon>
        <taxon>Ascomycota</taxon>
        <taxon>Pezizomycotina</taxon>
        <taxon>Eurotiomycetes</taxon>
        <taxon>Eurotiomycetidae</taxon>
        <taxon>Eurotiales</taxon>
        <taxon>Aspergillaceae</taxon>
        <taxon>Monascus</taxon>
    </lineage>
</organism>
<dbReference type="GO" id="GO:0030151">
    <property type="term" value="F:molybdenum ion binding"/>
    <property type="evidence" value="ECO:0007669"/>
    <property type="project" value="InterPro"/>
</dbReference>
<dbReference type="Proteomes" id="UP000319663">
    <property type="component" value="Unassembled WGS sequence"/>
</dbReference>
<accession>A0A507QNV0</accession>
<name>A0A507QNV0_MONPU</name>
<comment type="caution">
    <text evidence="12">The sequence shown here is derived from an EMBL/GenBank/DDBJ whole genome shotgun (WGS) entry which is preliminary data.</text>
</comment>
<dbReference type="InterPro" id="IPR001041">
    <property type="entry name" value="2Fe-2S_ferredoxin-type"/>
</dbReference>
<evidence type="ECO:0000256" key="8">
    <source>
        <dbReference type="ARBA" id="ARBA00023014"/>
    </source>
</evidence>
<dbReference type="Gene3D" id="3.10.20.30">
    <property type="match status" value="1"/>
</dbReference>
<dbReference type="Gene3D" id="3.40.50.80">
    <property type="entry name" value="Nucleotide-binding domain of ferredoxin-NADP reductase (FNR) module"/>
    <property type="match status" value="1"/>
</dbReference>
<evidence type="ECO:0000256" key="5">
    <source>
        <dbReference type="ARBA" id="ARBA00022723"/>
    </source>
</evidence>
<dbReference type="CDD" id="cd06185">
    <property type="entry name" value="PDR_like"/>
    <property type="match status" value="1"/>
</dbReference>
<comment type="cofactor">
    <cofactor evidence="1">
        <name>FMN</name>
        <dbReference type="ChEBI" id="CHEBI:58210"/>
    </cofactor>
</comment>
<evidence type="ECO:0000256" key="4">
    <source>
        <dbReference type="ARBA" id="ARBA00022714"/>
    </source>
</evidence>
<dbReference type="CDD" id="cd00207">
    <property type="entry name" value="fer2"/>
    <property type="match status" value="1"/>
</dbReference>
<evidence type="ECO:0000313" key="13">
    <source>
        <dbReference type="Proteomes" id="UP000319663"/>
    </source>
</evidence>
<feature type="domain" description="MOSC" evidence="10">
    <location>
        <begin position="46"/>
        <end position="183"/>
    </location>
</feature>
<dbReference type="InterPro" id="IPR036010">
    <property type="entry name" value="2Fe-2S_ferredoxin-like_sf"/>
</dbReference>
<dbReference type="InterPro" id="IPR017938">
    <property type="entry name" value="Riboflavin_synthase-like_b-brl"/>
</dbReference>
<dbReference type="PROSITE" id="PS51340">
    <property type="entry name" value="MOSC"/>
    <property type="match status" value="1"/>
</dbReference>
<evidence type="ECO:0000256" key="6">
    <source>
        <dbReference type="ARBA" id="ARBA00023002"/>
    </source>
</evidence>
<dbReference type="GO" id="GO:0030170">
    <property type="term" value="F:pyridoxal phosphate binding"/>
    <property type="evidence" value="ECO:0007669"/>
    <property type="project" value="InterPro"/>
</dbReference>
<dbReference type="InterPro" id="IPR039261">
    <property type="entry name" value="FNR_nucleotide-bd"/>
</dbReference>
<dbReference type="InterPro" id="IPR017927">
    <property type="entry name" value="FAD-bd_FR_type"/>
</dbReference>
<evidence type="ECO:0000256" key="1">
    <source>
        <dbReference type="ARBA" id="ARBA00001917"/>
    </source>
</evidence>
<dbReference type="Pfam" id="PF22290">
    <property type="entry name" value="DmmA-like_N"/>
    <property type="match status" value="1"/>
</dbReference>
<dbReference type="InterPro" id="IPR005163">
    <property type="entry name" value="Tri_helical_YiiM-like"/>
</dbReference>
<feature type="domain" description="FAD-binding FR-type" evidence="11">
    <location>
        <begin position="252"/>
        <end position="352"/>
    </location>
</feature>
<keyword evidence="8" id="KW-0411">Iron-sulfur</keyword>
<evidence type="ECO:0000256" key="3">
    <source>
        <dbReference type="ARBA" id="ARBA00022643"/>
    </source>
</evidence>
<dbReference type="PROSITE" id="PS51085">
    <property type="entry name" value="2FE2S_FER_2"/>
    <property type="match status" value="1"/>
</dbReference>
<dbReference type="PANTHER" id="PTHR30212">
    <property type="entry name" value="PROTEIN YIIM"/>
    <property type="match status" value="1"/>
</dbReference>
<dbReference type="STRING" id="5098.A0A507QNV0"/>
<dbReference type="PANTHER" id="PTHR30212:SF2">
    <property type="entry name" value="PROTEIN YIIM"/>
    <property type="match status" value="1"/>
</dbReference>
<gene>
    <name evidence="12" type="ORF">MPDQ_000927</name>
</gene>
<evidence type="ECO:0000259" key="10">
    <source>
        <dbReference type="PROSITE" id="PS51340"/>
    </source>
</evidence>
<evidence type="ECO:0000256" key="2">
    <source>
        <dbReference type="ARBA" id="ARBA00022630"/>
    </source>
</evidence>
<dbReference type="SUPFAM" id="SSF52343">
    <property type="entry name" value="Ferredoxin reductase-like, C-terminal NADP-linked domain"/>
    <property type="match status" value="1"/>
</dbReference>
<dbReference type="InterPro" id="IPR006058">
    <property type="entry name" value="2Fe2S_fd_BS"/>
</dbReference>
<dbReference type="AlphaFoldDB" id="A0A507QNV0"/>